<dbReference type="Proteomes" id="UP000654075">
    <property type="component" value="Unassembled WGS sequence"/>
</dbReference>
<keyword evidence="3 4" id="KW-0418">Kinase</keyword>
<protein>
    <recommendedName>
        <fullName evidence="8">Adenylate kinase</fullName>
    </recommendedName>
</protein>
<gene>
    <name evidence="5" type="ORF">PGLA1383_LOCUS46256</name>
    <name evidence="6" type="ORF">PGLA2088_LOCUS37253</name>
</gene>
<comment type="similarity">
    <text evidence="4">Belongs to the adenylate kinase family.</text>
</comment>
<evidence type="ECO:0008006" key="8">
    <source>
        <dbReference type="Google" id="ProtNLM"/>
    </source>
</evidence>
<dbReference type="PANTHER" id="PTHR23359">
    <property type="entry name" value="NUCLEOTIDE KINASE"/>
    <property type="match status" value="1"/>
</dbReference>
<dbReference type="OrthoDB" id="522106at2759"/>
<dbReference type="PRINTS" id="PR00094">
    <property type="entry name" value="ADENYLTKNASE"/>
</dbReference>
<dbReference type="GO" id="GO:0005524">
    <property type="term" value="F:ATP binding"/>
    <property type="evidence" value="ECO:0007669"/>
    <property type="project" value="InterPro"/>
</dbReference>
<accession>A0A813GX52</accession>
<proteinExistence type="inferred from homology"/>
<dbReference type="InterPro" id="IPR033690">
    <property type="entry name" value="Adenylat_kinase_CS"/>
</dbReference>
<dbReference type="CDD" id="cd01428">
    <property type="entry name" value="ADK"/>
    <property type="match status" value="2"/>
</dbReference>
<keyword evidence="2" id="KW-0547">Nucleotide-binding</keyword>
<evidence type="ECO:0000313" key="5">
    <source>
        <dbReference type="EMBL" id="CAE8629855.1"/>
    </source>
</evidence>
<dbReference type="Pfam" id="PF00406">
    <property type="entry name" value="ADK"/>
    <property type="match status" value="2"/>
</dbReference>
<name>A0A813GX52_POLGL</name>
<dbReference type="SUPFAM" id="SSF52540">
    <property type="entry name" value="P-loop containing nucleoside triphosphate hydrolases"/>
    <property type="match status" value="2"/>
</dbReference>
<evidence type="ECO:0000256" key="3">
    <source>
        <dbReference type="ARBA" id="ARBA00022777"/>
    </source>
</evidence>
<dbReference type="InterPro" id="IPR027417">
    <property type="entry name" value="P-loop_NTPase"/>
</dbReference>
<keyword evidence="1 4" id="KW-0808">Transferase</keyword>
<dbReference type="OMA" id="DCIRRGW"/>
<evidence type="ECO:0000313" key="7">
    <source>
        <dbReference type="Proteomes" id="UP000654075"/>
    </source>
</evidence>
<organism evidence="5 7">
    <name type="scientific">Polarella glacialis</name>
    <name type="common">Dinoflagellate</name>
    <dbReference type="NCBI Taxonomy" id="89957"/>
    <lineage>
        <taxon>Eukaryota</taxon>
        <taxon>Sar</taxon>
        <taxon>Alveolata</taxon>
        <taxon>Dinophyceae</taxon>
        <taxon>Suessiales</taxon>
        <taxon>Suessiaceae</taxon>
        <taxon>Polarella</taxon>
    </lineage>
</organism>
<reference evidence="5" key="1">
    <citation type="submission" date="2021-02" db="EMBL/GenBank/DDBJ databases">
        <authorList>
            <person name="Dougan E. K."/>
            <person name="Rhodes N."/>
            <person name="Thang M."/>
            <person name="Chan C."/>
        </authorList>
    </citation>
    <scope>NUCLEOTIDE SEQUENCE</scope>
</reference>
<dbReference type="EMBL" id="CAJNNW010032418">
    <property type="protein sequence ID" value="CAE8712937.1"/>
    <property type="molecule type" value="Genomic_DNA"/>
</dbReference>
<comment type="caution">
    <text evidence="5">The sequence shown here is derived from an EMBL/GenBank/DDBJ whole genome shotgun (WGS) entry which is preliminary data.</text>
</comment>
<dbReference type="PROSITE" id="PS00113">
    <property type="entry name" value="ADENYLATE_KINASE"/>
    <property type="match status" value="1"/>
</dbReference>
<dbReference type="CDD" id="cd22979">
    <property type="entry name" value="DD_AK8"/>
    <property type="match status" value="1"/>
</dbReference>
<dbReference type="Proteomes" id="UP000626109">
    <property type="component" value="Unassembled WGS sequence"/>
</dbReference>
<keyword evidence="7" id="KW-1185">Reference proteome</keyword>
<evidence type="ECO:0000256" key="4">
    <source>
        <dbReference type="RuleBase" id="RU003330"/>
    </source>
</evidence>
<dbReference type="Gene3D" id="3.40.50.300">
    <property type="entry name" value="P-loop containing nucleotide triphosphate hydrolases"/>
    <property type="match status" value="2"/>
</dbReference>
<evidence type="ECO:0000313" key="6">
    <source>
        <dbReference type="EMBL" id="CAE8712937.1"/>
    </source>
</evidence>
<evidence type="ECO:0000256" key="2">
    <source>
        <dbReference type="ARBA" id="ARBA00022741"/>
    </source>
</evidence>
<dbReference type="EMBL" id="CAJNNV010029726">
    <property type="protein sequence ID" value="CAE8629855.1"/>
    <property type="molecule type" value="Genomic_DNA"/>
</dbReference>
<dbReference type="InterPro" id="IPR000850">
    <property type="entry name" value="Adenylat/UMP-CMP_kin"/>
</dbReference>
<dbReference type="AlphaFoldDB" id="A0A813GX52"/>
<dbReference type="GO" id="GO:0019205">
    <property type="term" value="F:nucleobase-containing compound kinase activity"/>
    <property type="evidence" value="ECO:0007669"/>
    <property type="project" value="InterPro"/>
</dbReference>
<evidence type="ECO:0000256" key="1">
    <source>
        <dbReference type="ARBA" id="ARBA00022679"/>
    </source>
</evidence>
<dbReference type="GO" id="GO:0006139">
    <property type="term" value="P:nucleobase-containing compound metabolic process"/>
    <property type="evidence" value="ECO:0007669"/>
    <property type="project" value="InterPro"/>
</dbReference>
<sequence>METPVQTWGALGGMVSEQNDFGAKTAQYMENNEVYDLFSQLLKQVLVERPENPLKFLQDQLMVPPKFCVCVMGPPGINRSKYCQQIATDYQVKHIHVGKLLRAKKELKENLEAGDLVADNIVIDLVKAELLRNKGSGWVLDGFPRTKVQARALAAAGKELACSVDSLLLLHAPEDVIRERYAAKVAAAGFKMEDKQYLIDTRLQQYHRHVLGLAEIYQNTIRTIEVSGGDDDQNVTYSSIKTCLHHRAYSNAPLRMHRICILGPCGSGRSTQSEFIAKNFGVVHVDVADLLRKHQEASGQVCEEVPPEFLGDEEICSLVGARLRQTDCVRKGWVLDGFPKTKAQAQFLRQAHHWPSRVIRLQTTVEQVGQRINLRRLDPVTGISYYQSPDSVVIRQRLVTRDYDSAEKVKERFHLYVGHVERAMECWPSVSSSIRGDGDPEDVAKGISDKITMPTPIELAQDPNSGLQG</sequence>
<dbReference type="SUPFAM" id="SSF47391">
    <property type="entry name" value="Dimerization-anchoring domain of cAMP-dependent PK regulatory subunit"/>
    <property type="match status" value="1"/>
</dbReference>